<dbReference type="Proteomes" id="UP000430345">
    <property type="component" value="Unassembled WGS sequence"/>
</dbReference>
<comment type="caution">
    <text evidence="6">The sequence shown here is derived from an EMBL/GenBank/DDBJ whole genome shotgun (WGS) entry which is preliminary data.</text>
</comment>
<keyword evidence="4" id="KW-0902">Two-component regulatory system</keyword>
<reference evidence="6 7" key="1">
    <citation type="submission" date="2019-10" db="EMBL/GenBank/DDBJ databases">
        <title>The Genome Sequence of Clostridium tarantellae Isolated from Fish Brain.</title>
        <authorList>
            <person name="Bano L."/>
            <person name="Kiel M."/>
            <person name="Sales G."/>
            <person name="Doxey A.C."/>
            <person name="Mansfield M.J."/>
            <person name="Schiavone M."/>
            <person name="Rossetto O."/>
            <person name="Pirazzini M."/>
            <person name="Dobrindt U."/>
            <person name="Montecucco C."/>
        </authorList>
    </citation>
    <scope>NUCLEOTIDE SEQUENCE [LARGE SCALE GENOMIC DNA]</scope>
    <source>
        <strain evidence="6 7">DSM 3997</strain>
    </source>
</reference>
<evidence type="ECO:0000256" key="2">
    <source>
        <dbReference type="ARBA" id="ARBA00012438"/>
    </source>
</evidence>
<evidence type="ECO:0000313" key="6">
    <source>
        <dbReference type="EMBL" id="MPQ43483.1"/>
    </source>
</evidence>
<evidence type="ECO:0000256" key="4">
    <source>
        <dbReference type="ARBA" id="ARBA00023012"/>
    </source>
</evidence>
<evidence type="ECO:0000313" key="7">
    <source>
        <dbReference type="Proteomes" id="UP000430345"/>
    </source>
</evidence>
<dbReference type="EMBL" id="WHJC01000072">
    <property type="protein sequence ID" value="MPQ43483.1"/>
    <property type="molecule type" value="Genomic_DNA"/>
</dbReference>
<keyword evidence="3" id="KW-0418">Kinase</keyword>
<keyword evidence="3" id="KW-0808">Transferase</keyword>
<dbReference type="PRINTS" id="PR00344">
    <property type="entry name" value="BCTRLSENSOR"/>
</dbReference>
<dbReference type="GO" id="GO:0000160">
    <property type="term" value="P:phosphorelay signal transduction system"/>
    <property type="evidence" value="ECO:0007669"/>
    <property type="project" value="UniProtKB-KW"/>
</dbReference>
<dbReference type="PANTHER" id="PTHR40448:SF1">
    <property type="entry name" value="TWO-COMPONENT SENSOR HISTIDINE KINASE"/>
    <property type="match status" value="1"/>
</dbReference>
<dbReference type="InterPro" id="IPR005467">
    <property type="entry name" value="His_kinase_dom"/>
</dbReference>
<dbReference type="GO" id="GO:0042802">
    <property type="term" value="F:identical protein binding"/>
    <property type="evidence" value="ECO:0007669"/>
    <property type="project" value="TreeGrafter"/>
</dbReference>
<sequence length="115" mass="13255">MQMAEKYNIDICIEVKSNLDKIPIEPWEFCKVLSNIIDNSVQALISKEKNRKLNIDISEDKKEYYISIFNNGPKISKENLNNIFEEGFTTKKENGHGVGLFIVKNIIKEAKGDIY</sequence>
<dbReference type="PROSITE" id="PS50109">
    <property type="entry name" value="HIS_KIN"/>
    <property type="match status" value="1"/>
</dbReference>
<feature type="domain" description="Histidine kinase" evidence="5">
    <location>
        <begin position="1"/>
        <end position="115"/>
    </location>
</feature>
<dbReference type="Gene3D" id="3.30.565.10">
    <property type="entry name" value="Histidine kinase-like ATPase, C-terminal domain"/>
    <property type="match status" value="1"/>
</dbReference>
<dbReference type="PANTHER" id="PTHR40448">
    <property type="entry name" value="TWO-COMPONENT SENSOR HISTIDINE KINASE"/>
    <property type="match status" value="1"/>
</dbReference>
<dbReference type="InterPro" id="IPR036890">
    <property type="entry name" value="HATPase_C_sf"/>
</dbReference>
<gene>
    <name evidence="6" type="ORF">GBZ86_06900</name>
</gene>
<evidence type="ECO:0000256" key="1">
    <source>
        <dbReference type="ARBA" id="ARBA00000085"/>
    </source>
</evidence>
<dbReference type="EC" id="2.7.13.3" evidence="2"/>
<proteinExistence type="predicted"/>
<comment type="catalytic activity">
    <reaction evidence="1">
        <text>ATP + protein L-histidine = ADP + protein N-phospho-L-histidine.</text>
        <dbReference type="EC" id="2.7.13.3"/>
    </reaction>
</comment>
<dbReference type="GO" id="GO:0004673">
    <property type="term" value="F:protein histidine kinase activity"/>
    <property type="evidence" value="ECO:0007669"/>
    <property type="project" value="UniProtKB-EC"/>
</dbReference>
<dbReference type="InterPro" id="IPR004358">
    <property type="entry name" value="Sig_transdc_His_kin-like_C"/>
</dbReference>
<keyword evidence="7" id="KW-1185">Reference proteome</keyword>
<dbReference type="InterPro" id="IPR003594">
    <property type="entry name" value="HATPase_dom"/>
</dbReference>
<dbReference type="AlphaFoldDB" id="A0A6I1ML64"/>
<dbReference type="Pfam" id="PF02518">
    <property type="entry name" value="HATPase_c"/>
    <property type="match status" value="1"/>
</dbReference>
<organism evidence="6 7">
    <name type="scientific">Clostridium tarantellae</name>
    <dbReference type="NCBI Taxonomy" id="39493"/>
    <lineage>
        <taxon>Bacteria</taxon>
        <taxon>Bacillati</taxon>
        <taxon>Bacillota</taxon>
        <taxon>Clostridia</taxon>
        <taxon>Eubacteriales</taxon>
        <taxon>Clostridiaceae</taxon>
        <taxon>Clostridium</taxon>
    </lineage>
</organism>
<accession>A0A6I1ML64</accession>
<feature type="non-terminal residue" evidence="6">
    <location>
        <position position="115"/>
    </location>
</feature>
<protein>
    <recommendedName>
        <fullName evidence="2">histidine kinase</fullName>
        <ecNumber evidence="2">2.7.13.3</ecNumber>
    </recommendedName>
</protein>
<evidence type="ECO:0000259" key="5">
    <source>
        <dbReference type="PROSITE" id="PS50109"/>
    </source>
</evidence>
<dbReference type="OrthoDB" id="1634477at2"/>
<name>A0A6I1ML64_9CLOT</name>
<dbReference type="SMART" id="SM00387">
    <property type="entry name" value="HATPase_c"/>
    <property type="match status" value="1"/>
</dbReference>
<evidence type="ECO:0000256" key="3">
    <source>
        <dbReference type="ARBA" id="ARBA00022777"/>
    </source>
</evidence>
<dbReference type="SUPFAM" id="SSF55874">
    <property type="entry name" value="ATPase domain of HSP90 chaperone/DNA topoisomerase II/histidine kinase"/>
    <property type="match status" value="1"/>
</dbReference>